<dbReference type="InterPro" id="IPR019169">
    <property type="entry name" value="Transmembrane_26"/>
</dbReference>
<dbReference type="OrthoDB" id="10042902at2759"/>
<dbReference type="PANTHER" id="PTHR22168:SF7">
    <property type="entry name" value="TRANSMEMBRANE PROTEIN 26-LIKE"/>
    <property type="match status" value="1"/>
</dbReference>
<dbReference type="AlphaFoldDB" id="A0A7R9A359"/>
<keyword evidence="4" id="KW-1185">Reference proteome</keyword>
<evidence type="ECO:0000256" key="2">
    <source>
        <dbReference type="SAM" id="SignalP"/>
    </source>
</evidence>
<dbReference type="PANTHER" id="PTHR22168">
    <property type="entry name" value="TMEM26 PROTEIN"/>
    <property type="match status" value="1"/>
</dbReference>
<accession>A0A7R9A359</accession>
<feature type="compositionally biased region" description="Basic residues" evidence="1">
    <location>
        <begin position="326"/>
        <end position="338"/>
    </location>
</feature>
<feature type="region of interest" description="Disordered" evidence="1">
    <location>
        <begin position="644"/>
        <end position="664"/>
    </location>
</feature>
<evidence type="ECO:0000256" key="1">
    <source>
        <dbReference type="SAM" id="MobiDB-lite"/>
    </source>
</evidence>
<keyword evidence="2" id="KW-0732">Signal</keyword>
<evidence type="ECO:0000313" key="4">
    <source>
        <dbReference type="Proteomes" id="UP000677054"/>
    </source>
</evidence>
<dbReference type="Pfam" id="PF09772">
    <property type="entry name" value="Tmem26"/>
    <property type="match status" value="1"/>
</dbReference>
<proteinExistence type="predicted"/>
<organism evidence="3">
    <name type="scientific">Darwinula stevensoni</name>
    <dbReference type="NCBI Taxonomy" id="69355"/>
    <lineage>
        <taxon>Eukaryota</taxon>
        <taxon>Metazoa</taxon>
        <taxon>Ecdysozoa</taxon>
        <taxon>Arthropoda</taxon>
        <taxon>Crustacea</taxon>
        <taxon>Oligostraca</taxon>
        <taxon>Ostracoda</taxon>
        <taxon>Podocopa</taxon>
        <taxon>Podocopida</taxon>
        <taxon>Darwinulocopina</taxon>
        <taxon>Darwinuloidea</taxon>
        <taxon>Darwinulidae</taxon>
        <taxon>Darwinula</taxon>
    </lineage>
</organism>
<gene>
    <name evidence="3" type="ORF">DSTB1V02_LOCUS5835</name>
</gene>
<dbReference type="EMBL" id="CAJPEV010001004">
    <property type="protein sequence ID" value="CAG0890064.1"/>
    <property type="molecule type" value="Genomic_DNA"/>
</dbReference>
<protein>
    <submittedName>
        <fullName evidence="3">Uncharacterized protein</fullName>
    </submittedName>
</protein>
<feature type="compositionally biased region" description="Acidic residues" evidence="1">
    <location>
        <begin position="303"/>
        <end position="312"/>
    </location>
</feature>
<feature type="non-terminal residue" evidence="3">
    <location>
        <position position="664"/>
    </location>
</feature>
<evidence type="ECO:0000313" key="3">
    <source>
        <dbReference type="EMBL" id="CAD7245969.1"/>
    </source>
</evidence>
<feature type="signal peptide" evidence="2">
    <location>
        <begin position="1"/>
        <end position="17"/>
    </location>
</feature>
<feature type="compositionally biased region" description="Basic and acidic residues" evidence="1">
    <location>
        <begin position="210"/>
        <end position="226"/>
    </location>
</feature>
<name>A0A7R9A359_9CRUS</name>
<feature type="compositionally biased region" description="Basic and acidic residues" evidence="1">
    <location>
        <begin position="237"/>
        <end position="269"/>
    </location>
</feature>
<dbReference type="Proteomes" id="UP000677054">
    <property type="component" value="Unassembled WGS sequence"/>
</dbReference>
<sequence length="664" mass="75516">MQWVWTWSLSQFTLVMSATKGRKQRLGMTWTPEPEPIPVPELEEGDPETKERKSWIWDIVDMDIIAILTTVVLQDGPFLIIRMVLIFHYNVVSYLNIFFTCKNTLVATLQIYRLFVLICEKIRKKHKLAREAEEEGFGEYSDSELEGQLSSISEDEQFRLSQALRQNEEDPDFDLRKWLEEEISNHLKRRNSTVRGIPPPMTPINEEEESVKSDPATRRRSQESKRSFAPSRKPSKDKKQVKDEEKDLEVKEKKNETGKKKGKLKRETSEESSNSDSSGKKKKHKNRVKPKNPVKPKKGKEETSDESSDEESTSGTTVSTVEDAKKRKKKRLSRKRRTGRDADATLLDQLRTALMTSKKLPSRRSSMKEMGMNQFPRNISRMSLRDLALEEGDSTSDGGGRVIFQIESEIEEHPKKLWEEMERYKLKKKMKHIEGGATPKAIPPMFHCNTPSPYGMSSPQLLHSQVGSISSLRNLEKWYEGARSRAEFPPDHVDYPSGIPRMRARPPPFDTMSLHGLSRTQSVGRLDMDNASFTSLPTNKMESFKRKAFPCDVDASQHLERNLSVLPGPDGCLPLGNPCQPVNEVRGNRDAQALPSKHSNIVGTLPQSQYSVIDVEGQRTTMEGEILTGIRPAGVGNNVSIWTESSSHNAPPNIPSLYPEFELQ</sequence>
<feature type="chain" id="PRO_5036209648" evidence="2">
    <location>
        <begin position="18"/>
        <end position="664"/>
    </location>
</feature>
<reference evidence="3" key="1">
    <citation type="submission" date="2020-11" db="EMBL/GenBank/DDBJ databases">
        <authorList>
            <person name="Tran Van P."/>
        </authorList>
    </citation>
    <scope>NUCLEOTIDE SEQUENCE</scope>
</reference>
<feature type="region of interest" description="Disordered" evidence="1">
    <location>
        <begin position="190"/>
        <end position="346"/>
    </location>
</feature>
<dbReference type="EMBL" id="LR900521">
    <property type="protein sequence ID" value="CAD7245969.1"/>
    <property type="molecule type" value="Genomic_DNA"/>
</dbReference>
<feature type="compositionally biased region" description="Basic residues" evidence="1">
    <location>
        <begin position="280"/>
        <end position="298"/>
    </location>
</feature>